<dbReference type="Proteomes" id="UP000886814">
    <property type="component" value="Unassembled WGS sequence"/>
</dbReference>
<dbReference type="PANTHER" id="PTHR37306">
    <property type="entry name" value="COLICIN V PRODUCTION PROTEIN"/>
    <property type="match status" value="1"/>
</dbReference>
<sequence length="232" mass="25618">MNWFSIVILAIPVAYIFSGLQRGMVRTAFSFLSIILTLVLSFALNPQITKFVQENTPIYDMIQENCQESLMKDTEAAISDKTDSGEQNQFIQDLPLPESVKELLIENNNAQGYQHLLAETFSEYISRSIAAVAVSILGMIVTFLVISLILHIIGGILNGIFSLPVLNLFNRVGGAALGAVQGIFVVWIIFLVLSLFWDTSWAQSGVNMVKENSVTSYLYENNLLAGFLSGLL</sequence>
<comment type="subcellular location">
    <subcellularLocation>
        <location evidence="1">Membrane</location>
        <topology evidence="1">Multi-pass membrane protein</topology>
    </subcellularLocation>
</comment>
<protein>
    <submittedName>
        <fullName evidence="6">CvpA family protein</fullName>
    </submittedName>
</protein>
<name>A0A9D1TFY2_9FIRM</name>
<accession>A0A9D1TFY2</accession>
<evidence type="ECO:0000256" key="3">
    <source>
        <dbReference type="ARBA" id="ARBA00022989"/>
    </source>
</evidence>
<dbReference type="AlphaFoldDB" id="A0A9D1TFY2"/>
<organism evidence="6 7">
    <name type="scientific">Candidatus Blautia stercorigallinarum</name>
    <dbReference type="NCBI Taxonomy" id="2838501"/>
    <lineage>
        <taxon>Bacteria</taxon>
        <taxon>Bacillati</taxon>
        <taxon>Bacillota</taxon>
        <taxon>Clostridia</taxon>
        <taxon>Lachnospirales</taxon>
        <taxon>Lachnospiraceae</taxon>
        <taxon>Blautia</taxon>
    </lineage>
</organism>
<keyword evidence="3 5" id="KW-1133">Transmembrane helix</keyword>
<comment type="caution">
    <text evidence="6">The sequence shown here is derived from an EMBL/GenBank/DDBJ whole genome shotgun (WGS) entry which is preliminary data.</text>
</comment>
<proteinExistence type="predicted"/>
<evidence type="ECO:0000313" key="7">
    <source>
        <dbReference type="Proteomes" id="UP000886814"/>
    </source>
</evidence>
<keyword evidence="2 5" id="KW-0812">Transmembrane</keyword>
<evidence type="ECO:0000313" key="6">
    <source>
        <dbReference type="EMBL" id="HIV39435.1"/>
    </source>
</evidence>
<gene>
    <name evidence="6" type="ORF">H9747_10655</name>
</gene>
<reference evidence="6" key="2">
    <citation type="submission" date="2021-04" db="EMBL/GenBank/DDBJ databases">
        <authorList>
            <person name="Gilroy R."/>
        </authorList>
    </citation>
    <scope>NUCLEOTIDE SEQUENCE</scope>
    <source>
        <strain evidence="6">CHK195-9823</strain>
    </source>
</reference>
<reference evidence="6" key="1">
    <citation type="journal article" date="2021" name="PeerJ">
        <title>Extensive microbial diversity within the chicken gut microbiome revealed by metagenomics and culture.</title>
        <authorList>
            <person name="Gilroy R."/>
            <person name="Ravi A."/>
            <person name="Getino M."/>
            <person name="Pursley I."/>
            <person name="Horton D.L."/>
            <person name="Alikhan N.F."/>
            <person name="Baker D."/>
            <person name="Gharbi K."/>
            <person name="Hall N."/>
            <person name="Watson M."/>
            <person name="Adriaenssens E.M."/>
            <person name="Foster-Nyarko E."/>
            <person name="Jarju S."/>
            <person name="Secka A."/>
            <person name="Antonio M."/>
            <person name="Oren A."/>
            <person name="Chaudhuri R.R."/>
            <person name="La Ragione R."/>
            <person name="Hildebrand F."/>
            <person name="Pallen M.J."/>
        </authorList>
    </citation>
    <scope>NUCLEOTIDE SEQUENCE</scope>
    <source>
        <strain evidence="6">CHK195-9823</strain>
    </source>
</reference>
<feature type="transmembrane region" description="Helical" evidence="5">
    <location>
        <begin position="129"/>
        <end position="153"/>
    </location>
</feature>
<feature type="transmembrane region" description="Helical" evidence="5">
    <location>
        <begin position="28"/>
        <end position="45"/>
    </location>
</feature>
<dbReference type="GO" id="GO:0009403">
    <property type="term" value="P:toxin biosynthetic process"/>
    <property type="evidence" value="ECO:0007669"/>
    <property type="project" value="InterPro"/>
</dbReference>
<dbReference type="PANTHER" id="PTHR37306:SF1">
    <property type="entry name" value="COLICIN V PRODUCTION PROTEIN"/>
    <property type="match status" value="1"/>
</dbReference>
<evidence type="ECO:0000256" key="5">
    <source>
        <dbReference type="SAM" id="Phobius"/>
    </source>
</evidence>
<evidence type="ECO:0000256" key="4">
    <source>
        <dbReference type="ARBA" id="ARBA00023136"/>
    </source>
</evidence>
<evidence type="ECO:0000256" key="1">
    <source>
        <dbReference type="ARBA" id="ARBA00004141"/>
    </source>
</evidence>
<evidence type="ECO:0000256" key="2">
    <source>
        <dbReference type="ARBA" id="ARBA00022692"/>
    </source>
</evidence>
<dbReference type="InterPro" id="IPR003825">
    <property type="entry name" value="Colicin-V_CvpA"/>
</dbReference>
<dbReference type="Pfam" id="PF02674">
    <property type="entry name" value="Colicin_V"/>
    <property type="match status" value="1"/>
</dbReference>
<feature type="transmembrane region" description="Helical" evidence="5">
    <location>
        <begin position="173"/>
        <end position="197"/>
    </location>
</feature>
<dbReference type="GO" id="GO:0016020">
    <property type="term" value="C:membrane"/>
    <property type="evidence" value="ECO:0007669"/>
    <property type="project" value="UniProtKB-SubCell"/>
</dbReference>
<dbReference type="EMBL" id="DXIQ01000069">
    <property type="protein sequence ID" value="HIV39435.1"/>
    <property type="molecule type" value="Genomic_DNA"/>
</dbReference>
<keyword evidence="4 5" id="KW-0472">Membrane</keyword>